<gene>
    <name evidence="3" type="ORF">BGW36DRAFT_318103</name>
</gene>
<feature type="region of interest" description="Disordered" evidence="1">
    <location>
        <begin position="227"/>
        <end position="267"/>
    </location>
</feature>
<keyword evidence="4" id="KW-1185">Reference proteome</keyword>
<organism evidence="3 4">
    <name type="scientific">Talaromyces proteolyticus</name>
    <dbReference type="NCBI Taxonomy" id="1131652"/>
    <lineage>
        <taxon>Eukaryota</taxon>
        <taxon>Fungi</taxon>
        <taxon>Dikarya</taxon>
        <taxon>Ascomycota</taxon>
        <taxon>Pezizomycotina</taxon>
        <taxon>Eurotiomycetes</taxon>
        <taxon>Eurotiomycetidae</taxon>
        <taxon>Eurotiales</taxon>
        <taxon>Trichocomaceae</taxon>
        <taxon>Talaromyces</taxon>
        <taxon>Talaromyces sect. Bacilispori</taxon>
    </lineage>
</organism>
<proteinExistence type="predicted"/>
<dbReference type="RefSeq" id="XP_046073034.1">
    <property type="nucleotide sequence ID" value="XM_046212595.1"/>
</dbReference>
<evidence type="ECO:0000313" key="3">
    <source>
        <dbReference type="EMBL" id="KAH8698570.1"/>
    </source>
</evidence>
<evidence type="ECO:0000256" key="1">
    <source>
        <dbReference type="SAM" id="MobiDB-lite"/>
    </source>
</evidence>
<dbReference type="Proteomes" id="UP001201262">
    <property type="component" value="Unassembled WGS sequence"/>
</dbReference>
<reference evidence="3" key="1">
    <citation type="submission" date="2021-12" db="EMBL/GenBank/DDBJ databases">
        <title>Convergent genome expansion in fungi linked to evolution of root-endophyte symbiosis.</title>
        <authorList>
            <consortium name="DOE Joint Genome Institute"/>
            <person name="Ke Y.-H."/>
            <person name="Bonito G."/>
            <person name="Liao H.-L."/>
            <person name="Looney B."/>
            <person name="Rojas-Flechas A."/>
            <person name="Nash J."/>
            <person name="Hameed K."/>
            <person name="Schadt C."/>
            <person name="Martin F."/>
            <person name="Crous P.W."/>
            <person name="Miettinen O."/>
            <person name="Magnuson J.K."/>
            <person name="Labbe J."/>
            <person name="Jacobson D."/>
            <person name="Doktycz M.J."/>
            <person name="Veneault-Fourrey C."/>
            <person name="Kuo A."/>
            <person name="Mondo S."/>
            <person name="Calhoun S."/>
            <person name="Riley R."/>
            <person name="Ohm R."/>
            <person name="LaButti K."/>
            <person name="Andreopoulos B."/>
            <person name="Pangilinan J."/>
            <person name="Nolan M."/>
            <person name="Tritt A."/>
            <person name="Clum A."/>
            <person name="Lipzen A."/>
            <person name="Daum C."/>
            <person name="Barry K."/>
            <person name="Grigoriev I.V."/>
            <person name="Vilgalys R."/>
        </authorList>
    </citation>
    <scope>NUCLEOTIDE SEQUENCE</scope>
    <source>
        <strain evidence="3">PMI_201</strain>
    </source>
</reference>
<dbReference type="AlphaFoldDB" id="A0AAD4KR36"/>
<name>A0AAD4KR36_9EURO</name>
<feature type="compositionally biased region" description="Basic and acidic residues" evidence="1">
    <location>
        <begin position="1065"/>
        <end position="1075"/>
    </location>
</feature>
<feature type="region of interest" description="Disordered" evidence="1">
    <location>
        <begin position="150"/>
        <end position="174"/>
    </location>
</feature>
<evidence type="ECO:0000259" key="2">
    <source>
        <dbReference type="Pfam" id="PF08457"/>
    </source>
</evidence>
<dbReference type="Pfam" id="PF08457">
    <property type="entry name" value="Sfi1"/>
    <property type="match status" value="1"/>
</dbReference>
<feature type="domain" description="Sfi1 spindle body" evidence="2">
    <location>
        <begin position="355"/>
        <end position="924"/>
    </location>
</feature>
<feature type="region of interest" description="Disordered" evidence="1">
    <location>
        <begin position="1031"/>
        <end position="1075"/>
    </location>
</feature>
<dbReference type="GeneID" id="70242882"/>
<dbReference type="InterPro" id="IPR013665">
    <property type="entry name" value="Sfi1_dom"/>
</dbReference>
<evidence type="ECO:0000313" key="4">
    <source>
        <dbReference type="Proteomes" id="UP001201262"/>
    </source>
</evidence>
<sequence>MPPIPAQRPTLLDENRSLSDQDVGLLFQIITRAEQNPDVEHLPFRALFAAYDEVLAEHGPDADPEQACMRFLFKMGSKSFGAQPLFDRFEDHLQRMGIVLSFDDTEPDRDRIHAQNASFPGPANVEEHIEGFAEDITQRSIRRRASFNSMYDIGDDGTQRHTYRPSSRSSMSRLELGKSDFSEIDEDAVQQDAHGDSAKPSDRTQLLAQFLEMGRRLMGGLDPLRETSQVTKTHTQQKQTNGHLTSSSSSSHVRNGSGISSSNGNFSLDIDEDLNANDMNMVDEIGPKPSLSDLLRDASTFAMYRKRATARRVLIQWLEKAVRVQQSHRDMEIAALNRDRGTLLRQALDLWRAELQKKRETAHTERFFRHLERRAAKARDLYLMTKAFTHWAQLTADEISKTSVAREHILRLKYFNAWREITAVNELKAQRFAHRKPLQFWKKKVQQIKENEHTAETTHATNIKLKYLRILRWTVYYQQRAPEWSDHRLTRRSLLSWIRAFRTQREREAEIDYANRHELLQSVFQAWSQKSQAVLTAECEADARYNNKLLVNDIEVWHAHTRLQAAATHVASRVDTRFMKSALAQWRSRGKSVQQADDFNRLRIMRSAWTNWNDRLRCYALNARIEERLKMETLYKWVLIERCRLAERIRNQRIQRENFSEFIITARNMSRELIQREDDYVKKRNCNALRYRFQSWKNKLAVQRQREYVAAEFYAPRVEQEAFVIWSSKYKDIQKLEKWAHGARFYFSATKTLKQWQSATAEASKKRRQEAYMIIRRKVKMNLASSVMTTWYHKSQHVINLDREADQVNQEALHSQKSELIQRWRERTARITQDAQDAEVYSHRQLAYNMLNRWIDVHERVQGLSEQADGLNLVHVSGLASAQLRKLSLRIFQIQSTIETADSMHDRILRKHHRSMLRHWNNRTKAQREARETRETGESTVSTIPEITYLEPTTPAATFISTILPESEHTLNFTDLMSLPEHQLASTTPIATPGYLASPSRRAARARMLAQMSTTPATPLYTPFASRLRAAMGGDQESTASKLEGRHNSVGTTVRFAIQEPESPSEGRRSTRREG</sequence>
<accession>A0AAD4KR36</accession>
<dbReference type="EMBL" id="JAJTJA010000005">
    <property type="protein sequence ID" value="KAH8698570.1"/>
    <property type="molecule type" value="Genomic_DNA"/>
</dbReference>
<comment type="caution">
    <text evidence="3">The sequence shown here is derived from an EMBL/GenBank/DDBJ whole genome shotgun (WGS) entry which is preliminary data.</text>
</comment>
<protein>
    <submittedName>
        <fullName evidence="3">Centrin-binding protein Sfi1</fullName>
    </submittedName>
</protein>